<dbReference type="GO" id="GO:0005615">
    <property type="term" value="C:extracellular space"/>
    <property type="evidence" value="ECO:0007669"/>
    <property type="project" value="TreeGrafter"/>
</dbReference>
<keyword evidence="6" id="KW-0862">Zinc</keyword>
<evidence type="ECO:0000313" key="11">
    <source>
        <dbReference type="Proteomes" id="UP000191980"/>
    </source>
</evidence>
<keyword evidence="4" id="KW-0479">Metal-binding</keyword>
<protein>
    <submittedName>
        <fullName evidence="10">Zinc carboxypeptidase</fullName>
    </submittedName>
</protein>
<evidence type="ECO:0000256" key="7">
    <source>
        <dbReference type="ARBA" id="ARBA00023049"/>
    </source>
</evidence>
<evidence type="ECO:0000256" key="6">
    <source>
        <dbReference type="ARBA" id="ARBA00022833"/>
    </source>
</evidence>
<dbReference type="Proteomes" id="UP000191980">
    <property type="component" value="Unassembled WGS sequence"/>
</dbReference>
<evidence type="ECO:0000256" key="2">
    <source>
        <dbReference type="ARBA" id="ARBA00005988"/>
    </source>
</evidence>
<dbReference type="GO" id="GO:0004181">
    <property type="term" value="F:metallocarboxypeptidase activity"/>
    <property type="evidence" value="ECO:0007669"/>
    <property type="project" value="InterPro"/>
</dbReference>
<comment type="caution">
    <text evidence="10">The sequence shown here is derived from an EMBL/GenBank/DDBJ whole genome shotgun (WGS) entry which is preliminary data.</text>
</comment>
<name>A0A1V8M4D4_9GAMM</name>
<comment type="similarity">
    <text evidence="2 8">Belongs to the peptidase M14 family.</text>
</comment>
<dbReference type="PROSITE" id="PS00132">
    <property type="entry name" value="CARBOXYPEPT_ZN_1"/>
    <property type="match status" value="1"/>
</dbReference>
<comment type="cofactor">
    <cofactor evidence="1">
        <name>Zn(2+)</name>
        <dbReference type="ChEBI" id="CHEBI:29105"/>
    </cofactor>
</comment>
<evidence type="ECO:0000256" key="1">
    <source>
        <dbReference type="ARBA" id="ARBA00001947"/>
    </source>
</evidence>
<dbReference type="InterPro" id="IPR000834">
    <property type="entry name" value="Peptidase_M14"/>
</dbReference>
<keyword evidence="11" id="KW-1185">Reference proteome</keyword>
<evidence type="ECO:0000256" key="4">
    <source>
        <dbReference type="ARBA" id="ARBA00022723"/>
    </source>
</evidence>
<gene>
    <name evidence="10" type="ORF">AU255_00430</name>
</gene>
<evidence type="ECO:0000313" key="10">
    <source>
        <dbReference type="EMBL" id="OQK16411.1"/>
    </source>
</evidence>
<sequence>MSCSPFSNKLSELQQIEAIIKRDHKEFLSCKTLCHVSYVNESLPIYALSLGNQAADIPSITFVGGIHGLERIGTQVVLAFLETLLERLHWDLSFIDMLQRIRINFLPLINPVGMIKHTRSNGNGIDLMRNAPVDSYEKTVWLAGGHRISATLPWYRGLPDEPMQQEAQVLEDFIRQHVLPAPFSVVLDCHSGFGYHNQIWFPYAKSRIEPIKHLGEVYFLRKLFMQTYPYQNYRFEPQSQHYLTHGDLWDHLYQQSLAYNNIFLPLTLEMGSWRWVRKNPLQLRKSMGLFHPVKQHRVNRVLRGHLVLMEYLMHATLSYKKWLIASHTPLMEKEALALWYHD</sequence>
<comment type="caution">
    <text evidence="8">Lacks conserved residue(s) required for the propagation of feature annotation.</text>
</comment>
<evidence type="ECO:0000259" key="9">
    <source>
        <dbReference type="PROSITE" id="PS52035"/>
    </source>
</evidence>
<keyword evidence="3" id="KW-0645">Protease</keyword>
<dbReference type="GO" id="GO:0008270">
    <property type="term" value="F:zinc ion binding"/>
    <property type="evidence" value="ECO:0007669"/>
    <property type="project" value="InterPro"/>
</dbReference>
<evidence type="ECO:0000256" key="3">
    <source>
        <dbReference type="ARBA" id="ARBA00022670"/>
    </source>
</evidence>
<dbReference type="InterPro" id="IPR057246">
    <property type="entry name" value="CARBOXYPEPT_ZN_1"/>
</dbReference>
<dbReference type="PANTHER" id="PTHR11705">
    <property type="entry name" value="PROTEASE FAMILY M14 CARBOXYPEPTIDASE A,B"/>
    <property type="match status" value="1"/>
</dbReference>
<dbReference type="PROSITE" id="PS52035">
    <property type="entry name" value="PEPTIDASE_M14"/>
    <property type="match status" value="1"/>
</dbReference>
<dbReference type="Gene3D" id="3.40.630.10">
    <property type="entry name" value="Zn peptidases"/>
    <property type="match status" value="1"/>
</dbReference>
<keyword evidence="7" id="KW-0482">Metalloprotease</keyword>
<feature type="domain" description="Peptidase M14" evidence="9">
    <location>
        <begin position="9"/>
        <end position="315"/>
    </location>
</feature>
<organism evidence="10 11">
    <name type="scientific">Methyloprofundus sedimenti</name>
    <dbReference type="NCBI Taxonomy" id="1420851"/>
    <lineage>
        <taxon>Bacteria</taxon>
        <taxon>Pseudomonadati</taxon>
        <taxon>Pseudomonadota</taxon>
        <taxon>Gammaproteobacteria</taxon>
        <taxon>Methylococcales</taxon>
        <taxon>Methylococcaceae</taxon>
        <taxon>Methyloprofundus</taxon>
    </lineage>
</organism>
<keyword evidence="5" id="KW-0378">Hydrolase</keyword>
<reference evidence="10 11" key="1">
    <citation type="submission" date="2015-12" db="EMBL/GenBank/DDBJ databases">
        <authorList>
            <person name="Shamseldin A."/>
            <person name="Moawad H."/>
            <person name="Abd El-Rahim W.M."/>
            <person name="Sadowsky M.J."/>
        </authorList>
    </citation>
    <scope>NUCLEOTIDE SEQUENCE [LARGE SCALE GENOMIC DNA]</scope>
    <source>
        <strain evidence="10 11">WF1</strain>
    </source>
</reference>
<dbReference type="GO" id="GO:0006508">
    <property type="term" value="P:proteolysis"/>
    <property type="evidence" value="ECO:0007669"/>
    <property type="project" value="UniProtKB-KW"/>
</dbReference>
<dbReference type="AlphaFoldDB" id="A0A1V8M4D4"/>
<proteinExistence type="inferred from homology"/>
<dbReference type="STRING" id="1420851.AU255_00430"/>
<dbReference type="RefSeq" id="WP_080521037.1">
    <property type="nucleotide sequence ID" value="NZ_LPUF01000001.1"/>
</dbReference>
<dbReference type="OrthoDB" id="9779324at2"/>
<accession>A0A1V8M4D4</accession>
<evidence type="ECO:0000256" key="8">
    <source>
        <dbReference type="PROSITE-ProRule" id="PRU01379"/>
    </source>
</evidence>
<dbReference type="SUPFAM" id="SSF53187">
    <property type="entry name" value="Zn-dependent exopeptidases"/>
    <property type="match status" value="1"/>
</dbReference>
<dbReference type="Pfam" id="PF00246">
    <property type="entry name" value="Peptidase_M14"/>
    <property type="match status" value="1"/>
</dbReference>
<dbReference type="EMBL" id="LPUF01000001">
    <property type="protein sequence ID" value="OQK16411.1"/>
    <property type="molecule type" value="Genomic_DNA"/>
</dbReference>
<evidence type="ECO:0000256" key="5">
    <source>
        <dbReference type="ARBA" id="ARBA00022801"/>
    </source>
</evidence>
<keyword evidence="10" id="KW-0121">Carboxypeptidase</keyword>
<dbReference type="PANTHER" id="PTHR11705:SF143">
    <property type="entry name" value="SLL0236 PROTEIN"/>
    <property type="match status" value="1"/>
</dbReference>